<dbReference type="InterPro" id="IPR002582">
    <property type="entry name" value="ACPS"/>
</dbReference>
<reference evidence="10 11" key="1">
    <citation type="submission" date="2019-09" db="EMBL/GenBank/DDBJ databases">
        <title>Screening of Novel Bioactive Compounds from Soil-Associated.</title>
        <authorList>
            <person name="Gong X."/>
        </authorList>
    </citation>
    <scope>NUCLEOTIDE SEQUENCE [LARGE SCALE GENOMIC DNA]</scope>
    <source>
        <strain evidence="10 11">Gxj-6</strain>
    </source>
</reference>
<evidence type="ECO:0000256" key="5">
    <source>
        <dbReference type="ARBA" id="ARBA00022842"/>
    </source>
</evidence>
<dbReference type="Proteomes" id="UP000327011">
    <property type="component" value="Unassembled WGS sequence"/>
</dbReference>
<dbReference type="Gene3D" id="3.90.470.20">
    <property type="entry name" value="4'-phosphopantetheinyl transferase domain"/>
    <property type="match status" value="1"/>
</dbReference>
<keyword evidence="7 8" id="KW-0275">Fatty acid biosynthesis</keyword>
<evidence type="ECO:0000256" key="3">
    <source>
        <dbReference type="ARBA" id="ARBA00022723"/>
    </source>
</evidence>
<dbReference type="RefSeq" id="WP_150937265.1">
    <property type="nucleotide sequence ID" value="NZ_VYTZ01000011.1"/>
</dbReference>
<evidence type="ECO:0000256" key="6">
    <source>
        <dbReference type="ARBA" id="ARBA00023098"/>
    </source>
</evidence>
<gene>
    <name evidence="8" type="primary">acpS</name>
    <name evidence="10" type="ORF">F5972_27270</name>
</gene>
<feature type="binding site" evidence="8">
    <location>
        <position position="6"/>
    </location>
    <ligand>
        <name>Mg(2+)</name>
        <dbReference type="ChEBI" id="CHEBI:18420"/>
    </ligand>
</feature>
<evidence type="ECO:0000259" key="9">
    <source>
        <dbReference type="Pfam" id="PF01648"/>
    </source>
</evidence>
<evidence type="ECO:0000256" key="2">
    <source>
        <dbReference type="ARBA" id="ARBA00022679"/>
    </source>
</evidence>
<keyword evidence="1 8" id="KW-0444">Lipid biosynthesis</keyword>
<comment type="function">
    <text evidence="8">Transfers the 4'-phosphopantetheine moiety from coenzyme A to a Ser of acyl-carrier-protein.</text>
</comment>
<keyword evidence="8" id="KW-0963">Cytoplasm</keyword>
<dbReference type="EMBL" id="VYTZ01000011">
    <property type="protein sequence ID" value="KAA9375460.1"/>
    <property type="molecule type" value="Genomic_DNA"/>
</dbReference>
<name>A0A5J5JYE2_9ACTN</name>
<dbReference type="InterPro" id="IPR004568">
    <property type="entry name" value="Ppantetheine-prot_Trfase_dom"/>
</dbReference>
<dbReference type="SUPFAM" id="SSF56214">
    <property type="entry name" value="4'-phosphopantetheinyl transferase"/>
    <property type="match status" value="1"/>
</dbReference>
<dbReference type="GO" id="GO:0005737">
    <property type="term" value="C:cytoplasm"/>
    <property type="evidence" value="ECO:0007669"/>
    <property type="project" value="UniProtKB-SubCell"/>
</dbReference>
<dbReference type="NCBIfam" id="TIGR00556">
    <property type="entry name" value="pantethn_trn"/>
    <property type="match status" value="1"/>
</dbReference>
<dbReference type="Pfam" id="PF01648">
    <property type="entry name" value="ACPS"/>
    <property type="match status" value="1"/>
</dbReference>
<keyword evidence="5 8" id="KW-0460">Magnesium</keyword>
<dbReference type="InterPro" id="IPR037143">
    <property type="entry name" value="4-PPantetheinyl_Trfase_dom_sf"/>
</dbReference>
<evidence type="ECO:0000256" key="7">
    <source>
        <dbReference type="ARBA" id="ARBA00023160"/>
    </source>
</evidence>
<keyword evidence="2 8" id="KW-0808">Transferase</keyword>
<keyword evidence="6 8" id="KW-0443">Lipid metabolism</keyword>
<protein>
    <recommendedName>
        <fullName evidence="8">Holo-[acyl-carrier-protein] synthase</fullName>
        <shortName evidence="8">Holo-ACP synthase</shortName>
        <ecNumber evidence="8">2.7.8.7</ecNumber>
    </recommendedName>
    <alternativeName>
        <fullName evidence="8">4'-phosphopantetheinyl transferase AcpS</fullName>
    </alternativeName>
</protein>
<keyword evidence="4 8" id="KW-0276">Fatty acid metabolism</keyword>
<evidence type="ECO:0000256" key="4">
    <source>
        <dbReference type="ARBA" id="ARBA00022832"/>
    </source>
</evidence>
<dbReference type="InterPro" id="IPR008278">
    <property type="entry name" value="4-PPantetheinyl_Trfase_dom"/>
</dbReference>
<comment type="catalytic activity">
    <reaction evidence="8">
        <text>apo-[ACP] + CoA = holo-[ACP] + adenosine 3',5'-bisphosphate + H(+)</text>
        <dbReference type="Rhea" id="RHEA:12068"/>
        <dbReference type="Rhea" id="RHEA-COMP:9685"/>
        <dbReference type="Rhea" id="RHEA-COMP:9690"/>
        <dbReference type="ChEBI" id="CHEBI:15378"/>
        <dbReference type="ChEBI" id="CHEBI:29999"/>
        <dbReference type="ChEBI" id="CHEBI:57287"/>
        <dbReference type="ChEBI" id="CHEBI:58343"/>
        <dbReference type="ChEBI" id="CHEBI:64479"/>
        <dbReference type="EC" id="2.7.8.7"/>
    </reaction>
</comment>
<comment type="caution">
    <text evidence="10">The sequence shown here is derived from an EMBL/GenBank/DDBJ whole genome shotgun (WGS) entry which is preliminary data.</text>
</comment>
<feature type="domain" description="4'-phosphopantetheinyl transferase" evidence="9">
    <location>
        <begin position="2"/>
        <end position="99"/>
    </location>
</feature>
<dbReference type="HAMAP" id="MF_00101">
    <property type="entry name" value="AcpS"/>
    <property type="match status" value="1"/>
</dbReference>
<dbReference type="GO" id="GO:0008897">
    <property type="term" value="F:holo-[acyl-carrier-protein] synthase activity"/>
    <property type="evidence" value="ECO:0007669"/>
    <property type="project" value="UniProtKB-UniRule"/>
</dbReference>
<evidence type="ECO:0000313" key="11">
    <source>
        <dbReference type="Proteomes" id="UP000327011"/>
    </source>
</evidence>
<dbReference type="EC" id="2.7.8.7" evidence="8"/>
<dbReference type="GO" id="GO:0000287">
    <property type="term" value="F:magnesium ion binding"/>
    <property type="evidence" value="ECO:0007669"/>
    <property type="project" value="UniProtKB-UniRule"/>
</dbReference>
<comment type="cofactor">
    <cofactor evidence="8">
        <name>Mg(2+)</name>
        <dbReference type="ChEBI" id="CHEBI:18420"/>
    </cofactor>
</comment>
<sequence>MRVGVDLMSIGELERLRARRWFDDYAFAPAELAAAEGLSEERGREFLAGRFAAKEAVLKVFRMGLFQGVAPREIVVARASSGAPEVTLEGAARTAADAAGVRGVDVSITHKGDLVVAVAAAWS</sequence>
<comment type="subcellular location">
    <subcellularLocation>
        <location evidence="8">Cytoplasm</location>
    </subcellularLocation>
</comment>
<dbReference type="GO" id="GO:0006633">
    <property type="term" value="P:fatty acid biosynthetic process"/>
    <property type="evidence" value="ECO:0007669"/>
    <property type="project" value="UniProtKB-UniRule"/>
</dbReference>
<dbReference type="AlphaFoldDB" id="A0A5J5JYE2"/>
<evidence type="ECO:0000256" key="8">
    <source>
        <dbReference type="HAMAP-Rule" id="MF_00101"/>
    </source>
</evidence>
<feature type="binding site" evidence="8">
    <location>
        <position position="55"/>
    </location>
    <ligand>
        <name>Mg(2+)</name>
        <dbReference type="ChEBI" id="CHEBI:18420"/>
    </ligand>
</feature>
<comment type="similarity">
    <text evidence="8">Belongs to the P-Pant transferase superfamily. AcpS family.</text>
</comment>
<evidence type="ECO:0000256" key="1">
    <source>
        <dbReference type="ARBA" id="ARBA00022516"/>
    </source>
</evidence>
<accession>A0A5J5JYE2</accession>
<keyword evidence="3 8" id="KW-0479">Metal-binding</keyword>
<evidence type="ECO:0000313" key="10">
    <source>
        <dbReference type="EMBL" id="KAA9375460.1"/>
    </source>
</evidence>
<proteinExistence type="inferred from homology"/>
<keyword evidence="11" id="KW-1185">Reference proteome</keyword>
<organism evidence="10 11">
    <name type="scientific">Microbispora cellulosiformans</name>
    <dbReference type="NCBI Taxonomy" id="2614688"/>
    <lineage>
        <taxon>Bacteria</taxon>
        <taxon>Bacillati</taxon>
        <taxon>Actinomycetota</taxon>
        <taxon>Actinomycetes</taxon>
        <taxon>Streptosporangiales</taxon>
        <taxon>Streptosporangiaceae</taxon>
        <taxon>Microbispora</taxon>
    </lineage>
</organism>